<evidence type="ECO:0000256" key="6">
    <source>
        <dbReference type="ARBA" id="ARBA00022692"/>
    </source>
</evidence>
<evidence type="ECO:0000256" key="1">
    <source>
        <dbReference type="ARBA" id="ARBA00004651"/>
    </source>
</evidence>
<feature type="domain" description="Major facilitator superfamily (MFS) profile" evidence="10">
    <location>
        <begin position="23"/>
        <end position="411"/>
    </location>
</feature>
<keyword evidence="3" id="KW-0813">Transport</keyword>
<evidence type="ECO:0000256" key="4">
    <source>
        <dbReference type="ARBA" id="ARBA00022475"/>
    </source>
</evidence>
<dbReference type="EMBL" id="RBZM01000007">
    <property type="protein sequence ID" value="RKP51601.1"/>
    <property type="molecule type" value="Genomic_DNA"/>
</dbReference>
<evidence type="ECO:0000256" key="9">
    <source>
        <dbReference type="SAM" id="Phobius"/>
    </source>
</evidence>
<dbReference type="InterPro" id="IPR011701">
    <property type="entry name" value="MFS"/>
</dbReference>
<evidence type="ECO:0000313" key="11">
    <source>
        <dbReference type="EMBL" id="RKP51601.1"/>
    </source>
</evidence>
<feature type="transmembrane region" description="Helical" evidence="9">
    <location>
        <begin position="115"/>
        <end position="136"/>
    </location>
</feature>
<comment type="similarity">
    <text evidence="2">Belongs to the major facilitator superfamily. Set transporter family.</text>
</comment>
<keyword evidence="12" id="KW-1185">Reference proteome</keyword>
<keyword evidence="4" id="KW-1003">Cell membrane</keyword>
<keyword evidence="5" id="KW-0762">Sugar transport</keyword>
<dbReference type="GO" id="GO:0005886">
    <property type="term" value="C:plasma membrane"/>
    <property type="evidence" value="ECO:0007669"/>
    <property type="project" value="UniProtKB-SubCell"/>
</dbReference>
<feature type="transmembrane region" description="Helical" evidence="9">
    <location>
        <begin position="91"/>
        <end position="109"/>
    </location>
</feature>
<name>A0A494XPD4_9BACL</name>
<sequence>MFTIWRKISGVKSQAVKLFQLEGWPTLILINVLIGISVSFVMPFNSLFGIDEVGMSNMAFGIFMTISAIANVIISTYIGKISDGRMDRRTVMILCAIAGAIGYACYAYSRNYYVLLVISSLVLGIASSSSSQMFAYAREMFTKSDLPPKEAPFYMNLFRTFFALAWTVGPAIAAYVMIYLGFTGLFLLSAAMYVIVVLVLLFFMKGTPERVQNAQLASTQPQISLGKVIMRPFILGNLIAFSFVSAAFTVSSMNMSQFLTKVLHTGQEQIGIVFSIPPIFEIPFMLFFGVLATRIDNRILIRLGVLFAFAFFASLFFVQNVWQVYLVQILSAAAISITNGIAITYFQNFIPNMPGVATSLYMNTSKIGQTFAFLVFGFASEWFGYRNVYLVCTLFVGIGLVLLFSLGKKNPSDAALATGT</sequence>
<organism evidence="11 12">
    <name type="scientific">Cohnella endophytica</name>
    <dbReference type="NCBI Taxonomy" id="2419778"/>
    <lineage>
        <taxon>Bacteria</taxon>
        <taxon>Bacillati</taxon>
        <taxon>Bacillota</taxon>
        <taxon>Bacilli</taxon>
        <taxon>Bacillales</taxon>
        <taxon>Paenibacillaceae</taxon>
        <taxon>Cohnella</taxon>
    </lineage>
</organism>
<dbReference type="Gene3D" id="1.20.1250.20">
    <property type="entry name" value="MFS general substrate transporter like domains"/>
    <property type="match status" value="1"/>
</dbReference>
<dbReference type="InterPro" id="IPR036259">
    <property type="entry name" value="MFS_trans_sf"/>
</dbReference>
<feature type="transmembrane region" description="Helical" evidence="9">
    <location>
        <begin position="324"/>
        <end position="346"/>
    </location>
</feature>
<dbReference type="GO" id="GO:0022857">
    <property type="term" value="F:transmembrane transporter activity"/>
    <property type="evidence" value="ECO:0007669"/>
    <property type="project" value="InterPro"/>
</dbReference>
<dbReference type="SUPFAM" id="SSF103473">
    <property type="entry name" value="MFS general substrate transporter"/>
    <property type="match status" value="1"/>
</dbReference>
<feature type="transmembrane region" description="Helical" evidence="9">
    <location>
        <begin position="367"/>
        <end position="382"/>
    </location>
</feature>
<comment type="subcellular location">
    <subcellularLocation>
        <location evidence="1">Cell membrane</location>
        <topology evidence="1">Multi-pass membrane protein</topology>
    </subcellularLocation>
</comment>
<keyword evidence="6 9" id="KW-0812">Transmembrane</keyword>
<reference evidence="11 12" key="1">
    <citation type="submission" date="2018-10" db="EMBL/GenBank/DDBJ databases">
        <title>Cohnella sp. M2MS4P-1, whole genome shotgun sequence.</title>
        <authorList>
            <person name="Tuo L."/>
        </authorList>
    </citation>
    <scope>NUCLEOTIDE SEQUENCE [LARGE SCALE GENOMIC DNA]</scope>
    <source>
        <strain evidence="11 12">M2MS4P-1</strain>
    </source>
</reference>
<protein>
    <submittedName>
        <fullName evidence="11">MFS transporter</fullName>
    </submittedName>
</protein>
<evidence type="ECO:0000256" key="7">
    <source>
        <dbReference type="ARBA" id="ARBA00022989"/>
    </source>
</evidence>
<dbReference type="OrthoDB" id="7337792at2"/>
<dbReference type="PROSITE" id="PS50850">
    <property type="entry name" value="MFS"/>
    <property type="match status" value="1"/>
</dbReference>
<keyword evidence="8 9" id="KW-0472">Membrane</keyword>
<feature type="transmembrane region" description="Helical" evidence="9">
    <location>
        <begin position="58"/>
        <end position="79"/>
    </location>
</feature>
<evidence type="ECO:0000256" key="3">
    <source>
        <dbReference type="ARBA" id="ARBA00022448"/>
    </source>
</evidence>
<keyword evidence="7 9" id="KW-1133">Transmembrane helix</keyword>
<proteinExistence type="inferred from homology"/>
<evidence type="ECO:0000256" key="5">
    <source>
        <dbReference type="ARBA" id="ARBA00022597"/>
    </source>
</evidence>
<dbReference type="PANTHER" id="PTHR23535:SF2">
    <property type="entry name" value="SUGAR EFFLUX TRANSPORTER A-RELATED"/>
    <property type="match status" value="1"/>
</dbReference>
<dbReference type="RefSeq" id="WP_120978301.1">
    <property type="nucleotide sequence ID" value="NZ_RBZM01000007.1"/>
</dbReference>
<evidence type="ECO:0000256" key="8">
    <source>
        <dbReference type="ARBA" id="ARBA00023136"/>
    </source>
</evidence>
<feature type="transmembrane region" description="Helical" evidence="9">
    <location>
        <begin position="233"/>
        <end position="250"/>
    </location>
</feature>
<dbReference type="CDD" id="cd17471">
    <property type="entry name" value="MFS_Set"/>
    <property type="match status" value="1"/>
</dbReference>
<evidence type="ECO:0000256" key="2">
    <source>
        <dbReference type="ARBA" id="ARBA00006523"/>
    </source>
</evidence>
<evidence type="ECO:0000259" key="10">
    <source>
        <dbReference type="PROSITE" id="PS50850"/>
    </source>
</evidence>
<gene>
    <name evidence="11" type="ORF">D7Z26_17640</name>
</gene>
<dbReference type="AlphaFoldDB" id="A0A494XPD4"/>
<dbReference type="Proteomes" id="UP000282076">
    <property type="component" value="Unassembled WGS sequence"/>
</dbReference>
<comment type="caution">
    <text evidence="11">The sequence shown here is derived from an EMBL/GenBank/DDBJ whole genome shotgun (WGS) entry which is preliminary data.</text>
</comment>
<feature type="transmembrane region" description="Helical" evidence="9">
    <location>
        <begin position="270"/>
        <end position="292"/>
    </location>
</feature>
<feature type="transmembrane region" description="Helical" evidence="9">
    <location>
        <begin position="388"/>
        <end position="406"/>
    </location>
</feature>
<dbReference type="Pfam" id="PF07690">
    <property type="entry name" value="MFS_1"/>
    <property type="match status" value="1"/>
</dbReference>
<feature type="transmembrane region" description="Helical" evidence="9">
    <location>
        <begin position="157"/>
        <end position="178"/>
    </location>
</feature>
<accession>A0A494XPD4</accession>
<evidence type="ECO:0000313" key="12">
    <source>
        <dbReference type="Proteomes" id="UP000282076"/>
    </source>
</evidence>
<dbReference type="PANTHER" id="PTHR23535">
    <property type="entry name" value="SUGAR EFFLUX TRANSPORTER A-RELATED"/>
    <property type="match status" value="1"/>
</dbReference>
<feature type="transmembrane region" description="Helical" evidence="9">
    <location>
        <begin position="21"/>
        <end position="46"/>
    </location>
</feature>
<feature type="transmembrane region" description="Helical" evidence="9">
    <location>
        <begin position="299"/>
        <end position="318"/>
    </location>
</feature>
<dbReference type="InterPro" id="IPR020846">
    <property type="entry name" value="MFS_dom"/>
</dbReference>
<feature type="transmembrane region" description="Helical" evidence="9">
    <location>
        <begin position="184"/>
        <end position="203"/>
    </location>
</feature>